<dbReference type="AlphaFoldDB" id="A0A9P6AEI1"/>
<reference evidence="2" key="1">
    <citation type="journal article" date="2020" name="Nat. Commun.">
        <title>Large-scale genome sequencing of mycorrhizal fungi provides insights into the early evolution of symbiotic traits.</title>
        <authorList>
            <person name="Miyauchi S."/>
            <person name="Kiss E."/>
            <person name="Kuo A."/>
            <person name="Drula E."/>
            <person name="Kohler A."/>
            <person name="Sanchez-Garcia M."/>
            <person name="Morin E."/>
            <person name="Andreopoulos B."/>
            <person name="Barry K.W."/>
            <person name="Bonito G."/>
            <person name="Buee M."/>
            <person name="Carver A."/>
            <person name="Chen C."/>
            <person name="Cichocki N."/>
            <person name="Clum A."/>
            <person name="Culley D."/>
            <person name="Crous P.W."/>
            <person name="Fauchery L."/>
            <person name="Girlanda M."/>
            <person name="Hayes R.D."/>
            <person name="Keri Z."/>
            <person name="LaButti K."/>
            <person name="Lipzen A."/>
            <person name="Lombard V."/>
            <person name="Magnuson J."/>
            <person name="Maillard F."/>
            <person name="Murat C."/>
            <person name="Nolan M."/>
            <person name="Ohm R.A."/>
            <person name="Pangilinan J."/>
            <person name="Pereira M.F."/>
            <person name="Perotto S."/>
            <person name="Peter M."/>
            <person name="Pfister S."/>
            <person name="Riley R."/>
            <person name="Sitrit Y."/>
            <person name="Stielow J.B."/>
            <person name="Szollosi G."/>
            <person name="Zifcakova L."/>
            <person name="Stursova M."/>
            <person name="Spatafora J.W."/>
            <person name="Tedersoo L."/>
            <person name="Vaario L.M."/>
            <person name="Yamada A."/>
            <person name="Yan M."/>
            <person name="Wang P."/>
            <person name="Xu J."/>
            <person name="Bruns T."/>
            <person name="Baldrian P."/>
            <person name="Vilgalys R."/>
            <person name="Dunand C."/>
            <person name="Henrissat B."/>
            <person name="Grigoriev I.V."/>
            <person name="Hibbett D."/>
            <person name="Nagy L.G."/>
            <person name="Martin F.M."/>
        </authorList>
    </citation>
    <scope>NUCLEOTIDE SEQUENCE</scope>
    <source>
        <strain evidence="2">UP504</strain>
    </source>
</reference>
<feature type="compositionally biased region" description="Acidic residues" evidence="1">
    <location>
        <begin position="350"/>
        <end position="359"/>
    </location>
</feature>
<evidence type="ECO:0000313" key="2">
    <source>
        <dbReference type="EMBL" id="KAF9504393.1"/>
    </source>
</evidence>
<protein>
    <submittedName>
        <fullName evidence="2">Uncharacterized protein</fullName>
    </submittedName>
</protein>
<evidence type="ECO:0000256" key="1">
    <source>
        <dbReference type="SAM" id="MobiDB-lite"/>
    </source>
</evidence>
<proteinExistence type="predicted"/>
<name>A0A9P6AEI1_9AGAM</name>
<keyword evidence="3" id="KW-1185">Reference proteome</keyword>
<sequence length="449" mass="48288">MPRSLEQFWCMSQFLHELTQACCPENFSEGDHLCLKQLSLFLLLLAEFSRQALEAKSALCGKASIVEPGRSFNQGAQDESVGAECIQYAPKDHRFLIVLDPIGPPSCFSHCFQASALLHSPAAPHAGPSDSSASETIFNACLSHGKKARHAKPAELTSDSTARPTSNSTATHRSNRSKLKEEALPAEPTQSKAKQPYKRKPQKKGPGGGGDSEGVASSTVLGSPQTLAPKSRVRTYQKHSAQPQDIGKGPEKAAPPLLAPQKSQTGRMAHSDLARFDGIVLESPTWPPKSNASRGCPFPDINPMPTPTPTPALPLVPAPAPAATLISNLFPICPMLPNETLRPQMFPADQFEEPPDSEEEQRRLLGLPTASETEEFGPNAGHTAYSKNPGEALEDAEAPSSSDCVVPSFDDSSSEGEYMSGLEEAMNNERNPKDLARLEAKRAVRLEAQ</sequence>
<accession>A0A9P6AEI1</accession>
<feature type="compositionally biased region" description="Polar residues" evidence="1">
    <location>
        <begin position="215"/>
        <end position="228"/>
    </location>
</feature>
<evidence type="ECO:0000313" key="3">
    <source>
        <dbReference type="Proteomes" id="UP000886523"/>
    </source>
</evidence>
<feature type="region of interest" description="Disordered" evidence="1">
    <location>
        <begin position="148"/>
        <end position="269"/>
    </location>
</feature>
<feature type="compositionally biased region" description="Polar residues" evidence="1">
    <location>
        <begin position="157"/>
        <end position="172"/>
    </location>
</feature>
<gene>
    <name evidence="2" type="ORF">BS47DRAFT_1368835</name>
</gene>
<dbReference type="EMBL" id="MU129232">
    <property type="protein sequence ID" value="KAF9504393.1"/>
    <property type="molecule type" value="Genomic_DNA"/>
</dbReference>
<organism evidence="2 3">
    <name type="scientific">Hydnum rufescens UP504</name>
    <dbReference type="NCBI Taxonomy" id="1448309"/>
    <lineage>
        <taxon>Eukaryota</taxon>
        <taxon>Fungi</taxon>
        <taxon>Dikarya</taxon>
        <taxon>Basidiomycota</taxon>
        <taxon>Agaricomycotina</taxon>
        <taxon>Agaricomycetes</taxon>
        <taxon>Cantharellales</taxon>
        <taxon>Hydnaceae</taxon>
        <taxon>Hydnum</taxon>
    </lineage>
</organism>
<comment type="caution">
    <text evidence="2">The sequence shown here is derived from an EMBL/GenBank/DDBJ whole genome shotgun (WGS) entry which is preliminary data.</text>
</comment>
<feature type="region of interest" description="Disordered" evidence="1">
    <location>
        <begin position="283"/>
        <end position="315"/>
    </location>
</feature>
<dbReference type="Proteomes" id="UP000886523">
    <property type="component" value="Unassembled WGS sequence"/>
</dbReference>
<feature type="compositionally biased region" description="Pro residues" evidence="1">
    <location>
        <begin position="300"/>
        <end position="315"/>
    </location>
</feature>
<feature type="region of interest" description="Disordered" evidence="1">
    <location>
        <begin position="347"/>
        <end position="435"/>
    </location>
</feature>